<dbReference type="PRINTS" id="PR01035">
    <property type="entry name" value="TCRTETA"/>
</dbReference>
<protein>
    <submittedName>
        <fullName evidence="8">Unplaced genomic scaffold scaffold_7, whole genome shotgun sequence</fullName>
    </submittedName>
</protein>
<accession>A0A0C9ZHH5</accession>
<dbReference type="Pfam" id="PF07690">
    <property type="entry name" value="MFS_1"/>
    <property type="match status" value="1"/>
</dbReference>
<comment type="subcellular location">
    <subcellularLocation>
        <location evidence="1">Membrane</location>
        <topology evidence="1">Multi-pass membrane protein</topology>
    </subcellularLocation>
</comment>
<feature type="transmembrane region" description="Helical" evidence="6">
    <location>
        <begin position="440"/>
        <end position="463"/>
    </location>
</feature>
<feature type="transmembrane region" description="Helical" evidence="6">
    <location>
        <begin position="342"/>
        <end position="362"/>
    </location>
</feature>
<evidence type="ECO:0000256" key="5">
    <source>
        <dbReference type="ARBA" id="ARBA00023136"/>
    </source>
</evidence>
<dbReference type="PROSITE" id="PS50850">
    <property type="entry name" value="MFS"/>
    <property type="match status" value="1"/>
</dbReference>
<feature type="transmembrane region" description="Helical" evidence="6">
    <location>
        <begin position="307"/>
        <end position="330"/>
    </location>
</feature>
<proteinExistence type="predicted"/>
<dbReference type="SUPFAM" id="SSF103473">
    <property type="entry name" value="MFS general substrate transporter"/>
    <property type="match status" value="1"/>
</dbReference>
<dbReference type="HOGENOM" id="CLU_001265_54_6_1"/>
<dbReference type="GO" id="GO:0016020">
    <property type="term" value="C:membrane"/>
    <property type="evidence" value="ECO:0007669"/>
    <property type="project" value="UniProtKB-SubCell"/>
</dbReference>
<dbReference type="PANTHER" id="PTHR23504:SF15">
    <property type="entry name" value="MAJOR FACILITATOR SUPERFAMILY (MFS) PROFILE DOMAIN-CONTAINING PROTEIN"/>
    <property type="match status" value="1"/>
</dbReference>
<keyword evidence="4 6" id="KW-1133">Transmembrane helix</keyword>
<evidence type="ECO:0000313" key="9">
    <source>
        <dbReference type="Proteomes" id="UP000054018"/>
    </source>
</evidence>
<feature type="transmembrane region" description="Helical" evidence="6">
    <location>
        <begin position="155"/>
        <end position="178"/>
    </location>
</feature>
<keyword evidence="5 6" id="KW-0472">Membrane</keyword>
<dbReference type="Gene3D" id="1.20.1250.20">
    <property type="entry name" value="MFS general substrate transporter like domains"/>
    <property type="match status" value="1"/>
</dbReference>
<evidence type="ECO:0000256" key="4">
    <source>
        <dbReference type="ARBA" id="ARBA00022989"/>
    </source>
</evidence>
<reference evidence="9" key="2">
    <citation type="submission" date="2015-01" db="EMBL/GenBank/DDBJ databases">
        <title>Evolutionary Origins and Diversification of the Mycorrhizal Mutualists.</title>
        <authorList>
            <consortium name="DOE Joint Genome Institute"/>
            <consortium name="Mycorrhizal Genomics Consortium"/>
            <person name="Kohler A."/>
            <person name="Kuo A."/>
            <person name="Nagy L.G."/>
            <person name="Floudas D."/>
            <person name="Copeland A."/>
            <person name="Barry K.W."/>
            <person name="Cichocki N."/>
            <person name="Veneault-Fourrey C."/>
            <person name="LaButti K."/>
            <person name="Lindquist E.A."/>
            <person name="Lipzen A."/>
            <person name="Lundell T."/>
            <person name="Morin E."/>
            <person name="Murat C."/>
            <person name="Riley R."/>
            <person name="Ohm R."/>
            <person name="Sun H."/>
            <person name="Tunlid A."/>
            <person name="Henrissat B."/>
            <person name="Grigoriev I.V."/>
            <person name="Hibbett D.S."/>
            <person name="Martin F."/>
        </authorList>
    </citation>
    <scope>NUCLEOTIDE SEQUENCE [LARGE SCALE GENOMIC DNA]</scope>
    <source>
        <strain evidence="9">441</strain>
    </source>
</reference>
<dbReference type="InterPro" id="IPR011701">
    <property type="entry name" value="MFS"/>
</dbReference>
<dbReference type="AlphaFoldDB" id="A0A0C9ZHH5"/>
<evidence type="ECO:0000259" key="7">
    <source>
        <dbReference type="PROSITE" id="PS50850"/>
    </source>
</evidence>
<evidence type="ECO:0000256" key="3">
    <source>
        <dbReference type="ARBA" id="ARBA00022692"/>
    </source>
</evidence>
<feature type="transmembrane region" description="Helical" evidence="6">
    <location>
        <begin position="198"/>
        <end position="220"/>
    </location>
</feature>
<dbReference type="InterPro" id="IPR036259">
    <property type="entry name" value="MFS_trans_sf"/>
</dbReference>
<keyword evidence="2" id="KW-0813">Transport</keyword>
<reference evidence="8 9" key="1">
    <citation type="submission" date="2014-04" db="EMBL/GenBank/DDBJ databases">
        <authorList>
            <consortium name="DOE Joint Genome Institute"/>
            <person name="Kuo A."/>
            <person name="Kohler A."/>
            <person name="Costa M.D."/>
            <person name="Nagy L.G."/>
            <person name="Floudas D."/>
            <person name="Copeland A."/>
            <person name="Barry K.W."/>
            <person name="Cichocki N."/>
            <person name="Veneault-Fourrey C."/>
            <person name="LaButti K."/>
            <person name="Lindquist E.A."/>
            <person name="Lipzen A."/>
            <person name="Lundell T."/>
            <person name="Morin E."/>
            <person name="Murat C."/>
            <person name="Sun H."/>
            <person name="Tunlid A."/>
            <person name="Henrissat B."/>
            <person name="Grigoriev I.V."/>
            <person name="Hibbett D.S."/>
            <person name="Martin F."/>
            <person name="Nordberg H.P."/>
            <person name="Cantor M.N."/>
            <person name="Hua S.X."/>
        </authorList>
    </citation>
    <scope>NUCLEOTIDE SEQUENCE [LARGE SCALE GENOMIC DNA]</scope>
    <source>
        <strain evidence="8 9">441</strain>
    </source>
</reference>
<dbReference type="InterPro" id="IPR020846">
    <property type="entry name" value="MFS_dom"/>
</dbReference>
<gene>
    <name evidence="8" type="ORF">PISMIDRAFT_672894</name>
</gene>
<evidence type="ECO:0000256" key="2">
    <source>
        <dbReference type="ARBA" id="ARBA00022448"/>
    </source>
</evidence>
<dbReference type="InterPro" id="IPR001958">
    <property type="entry name" value="Tet-R_TetA/multi-R_MdtG-like"/>
</dbReference>
<dbReference type="PANTHER" id="PTHR23504">
    <property type="entry name" value="MAJOR FACILITATOR SUPERFAMILY DOMAIN-CONTAINING PROTEIN 10"/>
    <property type="match status" value="1"/>
</dbReference>
<feature type="domain" description="Major facilitator superfamily (MFS) profile" evidence="7">
    <location>
        <begin position="25"/>
        <end position="467"/>
    </location>
</feature>
<organism evidence="8 9">
    <name type="scientific">Pisolithus microcarpus 441</name>
    <dbReference type="NCBI Taxonomy" id="765257"/>
    <lineage>
        <taxon>Eukaryota</taxon>
        <taxon>Fungi</taxon>
        <taxon>Dikarya</taxon>
        <taxon>Basidiomycota</taxon>
        <taxon>Agaricomycotina</taxon>
        <taxon>Agaricomycetes</taxon>
        <taxon>Agaricomycetidae</taxon>
        <taxon>Boletales</taxon>
        <taxon>Sclerodermatineae</taxon>
        <taxon>Pisolithaceae</taxon>
        <taxon>Pisolithus</taxon>
    </lineage>
</organism>
<evidence type="ECO:0000256" key="1">
    <source>
        <dbReference type="ARBA" id="ARBA00004141"/>
    </source>
</evidence>
<feature type="transmembrane region" description="Helical" evidence="6">
    <location>
        <begin position="266"/>
        <end position="287"/>
    </location>
</feature>
<name>A0A0C9ZHH5_9AGAM</name>
<evidence type="ECO:0000256" key="6">
    <source>
        <dbReference type="SAM" id="Phobius"/>
    </source>
</evidence>
<dbReference type="OrthoDB" id="419616at2759"/>
<feature type="transmembrane region" description="Helical" evidence="6">
    <location>
        <begin position="64"/>
        <end position="86"/>
    </location>
</feature>
<dbReference type="EMBL" id="KN833691">
    <property type="protein sequence ID" value="KIK28721.1"/>
    <property type="molecule type" value="Genomic_DNA"/>
</dbReference>
<keyword evidence="9" id="KW-1185">Reference proteome</keyword>
<sequence>MATDESTPLLENSQAKTKTPLPKIQLGLTLFVLFSQPMSSQYIFPFINQLIRELGVTGGDDRKIGYYAGVIESLFFATQALTVLCWSRLSDYVGRKPVLLVGLAGLSVSNLCFGLSREFWALVGSRCIAGALNGNVGVMKSIIGEITDTTNMAQAFALIPIVFFVGASIAPLFGGGLVKPHDRWPELFSGSFWVQYPYFLPSLVSASFTAFSFFVAALFLKESLPSKRHEKELQPERGSIVPQVDTPSDADASPVPIRTLLKTYSVIITMANYGILGLIEIGCFALAPLVYATPIEVGGLGLPPFTIGVIMMAFCVGNGLLQALFTAPAIERFGERRVFRSAVLAFFPMIATFPAMSWVISVQKEVGLAIWVLIFAQMLSWAVGEMAYAVIFVFVTRASPNKYSLGTMNGLSQTTTSIARAMGPVTFTSLFAFSKEYNLLGGNLVYVVLLIFLSLLVLLSRCLPELKKDQR</sequence>
<feature type="transmembrane region" description="Helical" evidence="6">
    <location>
        <begin position="368"/>
        <end position="396"/>
    </location>
</feature>
<dbReference type="GO" id="GO:0022857">
    <property type="term" value="F:transmembrane transporter activity"/>
    <property type="evidence" value="ECO:0007669"/>
    <property type="project" value="InterPro"/>
</dbReference>
<dbReference type="Proteomes" id="UP000054018">
    <property type="component" value="Unassembled WGS sequence"/>
</dbReference>
<evidence type="ECO:0000313" key="8">
    <source>
        <dbReference type="EMBL" id="KIK28721.1"/>
    </source>
</evidence>
<keyword evidence="3 6" id="KW-0812">Transmembrane</keyword>